<evidence type="ECO:0000313" key="1">
    <source>
        <dbReference type="EMBL" id="RKJ92165.1"/>
    </source>
</evidence>
<dbReference type="Proteomes" id="UP000281725">
    <property type="component" value="Unassembled WGS sequence"/>
</dbReference>
<reference evidence="1 2" key="1">
    <citation type="submission" date="2018-09" db="EMBL/GenBank/DDBJ databases">
        <title>Genome sequencing of Aeromonas veronii MS-17-88.</title>
        <authorList>
            <person name="Tekedar H.C."/>
            <person name="Arick M.A."/>
            <person name="Hsu C.-Y."/>
            <person name="Thrash A."/>
            <person name="Karsi A."/>
            <person name="Lawrence M.L."/>
            <person name="Abdelhamed H."/>
        </authorList>
    </citation>
    <scope>NUCLEOTIDE SEQUENCE [LARGE SCALE GENOMIC DNA]</scope>
    <source>
        <strain evidence="1 2">MS 17-88</strain>
    </source>
</reference>
<name>A0A3A9IMR5_AERVE</name>
<evidence type="ECO:0000313" key="2">
    <source>
        <dbReference type="Proteomes" id="UP000281725"/>
    </source>
</evidence>
<dbReference type="EMBL" id="RAWX01000001">
    <property type="protein sequence ID" value="RKJ92165.1"/>
    <property type="molecule type" value="Genomic_DNA"/>
</dbReference>
<protein>
    <submittedName>
        <fullName evidence="1">Uncharacterized protein</fullName>
    </submittedName>
</protein>
<dbReference type="RefSeq" id="WP_120414574.1">
    <property type="nucleotide sequence ID" value="NZ_RAWX01000001.1"/>
</dbReference>
<comment type="caution">
    <text evidence="1">The sequence shown here is derived from an EMBL/GenBank/DDBJ whole genome shotgun (WGS) entry which is preliminary data.</text>
</comment>
<dbReference type="AlphaFoldDB" id="A0A3A9IMR5"/>
<proteinExistence type="predicted"/>
<accession>A0A3A9IMR5</accession>
<sequence length="103" mass="12202">MIKRLQQQYRNALAVIEQMKRGEWEFKGHYQDEHSPKFECYTAERNGVELWVANGGFFCGVRYRYWELGIFGHLVWHFGAKQAVRTLERKMRRQQSGMSGGEA</sequence>
<organism evidence="1 2">
    <name type="scientific">Aeromonas veronii</name>
    <dbReference type="NCBI Taxonomy" id="654"/>
    <lineage>
        <taxon>Bacteria</taxon>
        <taxon>Pseudomonadati</taxon>
        <taxon>Pseudomonadota</taxon>
        <taxon>Gammaproteobacteria</taxon>
        <taxon>Aeromonadales</taxon>
        <taxon>Aeromonadaceae</taxon>
        <taxon>Aeromonas</taxon>
    </lineage>
</organism>
<gene>
    <name evidence="1" type="ORF">D6R50_06325</name>
</gene>